<feature type="signal peptide" evidence="4">
    <location>
        <begin position="1"/>
        <end position="26"/>
    </location>
</feature>
<dbReference type="InterPro" id="IPR029058">
    <property type="entry name" value="AB_hydrolase_fold"/>
</dbReference>
<proteinExistence type="predicted"/>
<evidence type="ECO:0000313" key="5">
    <source>
        <dbReference type="EMBL" id="GII75173.1"/>
    </source>
</evidence>
<reference evidence="5" key="1">
    <citation type="submission" date="2021-01" db="EMBL/GenBank/DDBJ databases">
        <title>Whole genome shotgun sequence of Sphaerisporangium rufum NBRC 109079.</title>
        <authorList>
            <person name="Komaki H."/>
            <person name="Tamura T."/>
        </authorList>
    </citation>
    <scope>NUCLEOTIDE SEQUENCE</scope>
    <source>
        <strain evidence="5">NBRC 109079</strain>
    </source>
</reference>
<dbReference type="AlphaFoldDB" id="A0A919QXP2"/>
<evidence type="ECO:0000313" key="6">
    <source>
        <dbReference type="Proteomes" id="UP000655287"/>
    </source>
</evidence>
<keyword evidence="6" id="KW-1185">Reference proteome</keyword>
<organism evidence="5 6">
    <name type="scientific">Sphaerisporangium rufum</name>
    <dbReference type="NCBI Taxonomy" id="1381558"/>
    <lineage>
        <taxon>Bacteria</taxon>
        <taxon>Bacillati</taxon>
        <taxon>Actinomycetota</taxon>
        <taxon>Actinomycetes</taxon>
        <taxon>Streptosporangiales</taxon>
        <taxon>Streptosporangiaceae</taxon>
        <taxon>Sphaerisporangium</taxon>
    </lineage>
</organism>
<dbReference type="EMBL" id="BOOU01000002">
    <property type="protein sequence ID" value="GII75173.1"/>
    <property type="molecule type" value="Genomic_DNA"/>
</dbReference>
<dbReference type="GO" id="GO:0016042">
    <property type="term" value="P:lipid catabolic process"/>
    <property type="evidence" value="ECO:0007669"/>
    <property type="project" value="UniProtKB-KW"/>
</dbReference>
<dbReference type="Gene3D" id="3.40.50.1820">
    <property type="entry name" value="alpha/beta hydrolase"/>
    <property type="match status" value="1"/>
</dbReference>
<comment type="caution">
    <text evidence="5">The sequence shown here is derived from an EMBL/GenBank/DDBJ whole genome shotgun (WGS) entry which is preliminary data.</text>
</comment>
<evidence type="ECO:0000256" key="4">
    <source>
        <dbReference type="SAM" id="SignalP"/>
    </source>
</evidence>
<evidence type="ECO:0000256" key="2">
    <source>
        <dbReference type="ARBA" id="ARBA00022963"/>
    </source>
</evidence>
<dbReference type="Proteomes" id="UP000655287">
    <property type="component" value="Unassembled WGS sequence"/>
</dbReference>
<accession>A0A919QXP2</accession>
<dbReference type="PANTHER" id="PTHR10272:SF0">
    <property type="entry name" value="PLATELET-ACTIVATING FACTOR ACETYLHYDROLASE"/>
    <property type="match status" value="1"/>
</dbReference>
<keyword evidence="4" id="KW-0732">Signal</keyword>
<sequence>MVMPIRRAAVLAFVLPAVTVTVTVTAPPSSAAAVPAVSGPARGGLPHGPGGSAAAVDLRLPAPTGPYAVGRDVLHLLDTSRRDPWVPSARGRELMVSMYYPARRTDGGTPAPYLTVEEARLLLKSQGQEELLEPERLAATRTNARAGARAAGGRHPLVLASPGFSLNRATLSVLSEELASRGYVVALVDHAYESFGTTFPGGRTLTCVACDVIEAAPAQDEERKLLAKAATGRAADLSFVLDAVAGRRAPASDDGASDRRPAWKRWKMIDTRRVGAVGHSLGGNAAASVMAADRRVRAGVNLDGTFFAPVPPAGLGGRPFMMIGTAAGHSPGSTDTSWPRDWARLDGWKRWLTVRDTGHFSFIDIPVLGEQLGVTDPQAPLPGGRSADITRAYVGAFFDRSLRGKDAPLLAGPSTAYPEVTFQNP</sequence>
<dbReference type="GO" id="GO:0003847">
    <property type="term" value="F:1-alkyl-2-acetylglycerophosphocholine esterase activity"/>
    <property type="evidence" value="ECO:0007669"/>
    <property type="project" value="TreeGrafter"/>
</dbReference>
<dbReference type="PANTHER" id="PTHR10272">
    <property type="entry name" value="PLATELET-ACTIVATING FACTOR ACETYLHYDROLASE"/>
    <property type="match status" value="1"/>
</dbReference>
<keyword evidence="2" id="KW-0442">Lipid degradation</keyword>
<dbReference type="SUPFAM" id="SSF53474">
    <property type="entry name" value="alpha/beta-Hydrolases"/>
    <property type="match status" value="1"/>
</dbReference>
<gene>
    <name evidence="5" type="ORF">Sru01_01550</name>
</gene>
<feature type="chain" id="PRO_5039674294" evidence="4">
    <location>
        <begin position="27"/>
        <end position="425"/>
    </location>
</feature>
<dbReference type="Pfam" id="PF03403">
    <property type="entry name" value="PAF-AH_p_II"/>
    <property type="match status" value="1"/>
</dbReference>
<protein>
    <submittedName>
        <fullName evidence="5">Lipase</fullName>
    </submittedName>
</protein>
<keyword evidence="3" id="KW-0443">Lipid metabolism</keyword>
<evidence type="ECO:0000256" key="1">
    <source>
        <dbReference type="ARBA" id="ARBA00022801"/>
    </source>
</evidence>
<evidence type="ECO:0000256" key="3">
    <source>
        <dbReference type="ARBA" id="ARBA00023098"/>
    </source>
</evidence>
<name>A0A919QXP2_9ACTN</name>
<keyword evidence="1" id="KW-0378">Hydrolase</keyword>